<comment type="cofactor">
    <cofactor evidence="15">
        <name>Mg(2+)</name>
        <dbReference type="ChEBI" id="CHEBI:18420"/>
    </cofactor>
    <text evidence="15">Mg(2+) is required for catalysis and for stabilizing the dimer.</text>
</comment>
<proteinExistence type="inferred from homology"/>
<dbReference type="SUPFAM" id="SSF54826">
    <property type="entry name" value="Enolase N-terminal domain-like"/>
    <property type="match status" value="1"/>
</dbReference>
<dbReference type="SMART" id="SM01193">
    <property type="entry name" value="Enolase_N"/>
    <property type="match status" value="1"/>
</dbReference>
<organism evidence="18 19">
    <name type="scientific">Brockia lithotrophica</name>
    <dbReference type="NCBI Taxonomy" id="933949"/>
    <lineage>
        <taxon>Bacteria</taxon>
        <taxon>Bacillati</taxon>
        <taxon>Bacillota</taxon>
        <taxon>Bacilli</taxon>
        <taxon>Bacillales</taxon>
        <taxon>Bacillales Family X. Incertae Sedis</taxon>
        <taxon>Brockia</taxon>
    </lineage>
</organism>
<dbReference type="InterPro" id="IPR020809">
    <property type="entry name" value="Enolase_CS"/>
</dbReference>
<dbReference type="UniPathway" id="UPA00109">
    <property type="reaction ID" value="UER00187"/>
</dbReference>
<dbReference type="SFLD" id="SFLDS00001">
    <property type="entry name" value="Enolase"/>
    <property type="match status" value="1"/>
</dbReference>
<dbReference type="EMBL" id="PEBW01000009">
    <property type="protein sequence ID" value="PTQ50906.1"/>
    <property type="molecule type" value="Genomic_DNA"/>
</dbReference>
<feature type="binding site" evidence="14">
    <location>
        <begin position="363"/>
        <end position="366"/>
    </location>
    <ligand>
        <name>substrate</name>
    </ligand>
</feature>
<dbReference type="Pfam" id="PF03952">
    <property type="entry name" value="Enolase_N"/>
    <property type="match status" value="1"/>
</dbReference>
<dbReference type="NCBIfam" id="TIGR01060">
    <property type="entry name" value="eno"/>
    <property type="match status" value="1"/>
</dbReference>
<evidence type="ECO:0000256" key="7">
    <source>
        <dbReference type="ARBA" id="ARBA00022723"/>
    </source>
</evidence>
<dbReference type="Gene3D" id="3.20.20.120">
    <property type="entry name" value="Enolase-like C-terminal domain"/>
    <property type="match status" value="1"/>
</dbReference>
<dbReference type="InterPro" id="IPR020810">
    <property type="entry name" value="Enolase_C"/>
</dbReference>
<evidence type="ECO:0000256" key="10">
    <source>
        <dbReference type="ARBA" id="ARBA00023239"/>
    </source>
</evidence>
<name>A0A2T5G3Z2_9BACL</name>
<evidence type="ECO:0000256" key="6">
    <source>
        <dbReference type="ARBA" id="ARBA00022525"/>
    </source>
</evidence>
<dbReference type="SMART" id="SM01192">
    <property type="entry name" value="Enolase_C"/>
    <property type="match status" value="1"/>
</dbReference>
<feature type="active site" description="Proton donor" evidence="12 13">
    <location>
        <position position="204"/>
    </location>
</feature>
<evidence type="ECO:0000256" key="12">
    <source>
        <dbReference type="HAMAP-Rule" id="MF_00318"/>
    </source>
</evidence>
<comment type="pathway">
    <text evidence="1 12">Carbohydrate degradation; glycolysis; pyruvate from D-glyceraldehyde 3-phosphate: step 4/5.</text>
</comment>
<evidence type="ECO:0000313" key="18">
    <source>
        <dbReference type="EMBL" id="PTQ50906.1"/>
    </source>
</evidence>
<dbReference type="GO" id="GO:0000015">
    <property type="term" value="C:phosphopyruvate hydratase complex"/>
    <property type="evidence" value="ECO:0007669"/>
    <property type="project" value="InterPro"/>
</dbReference>
<feature type="binding site" evidence="12">
    <location>
        <position position="387"/>
    </location>
    <ligand>
        <name>(2R)-2-phosphoglycerate</name>
        <dbReference type="ChEBI" id="CHEBI:58289"/>
    </ligand>
</feature>
<dbReference type="Gene3D" id="3.30.390.10">
    <property type="entry name" value="Enolase-like, N-terminal domain"/>
    <property type="match status" value="1"/>
</dbReference>
<keyword evidence="9 12" id="KW-0324">Glycolysis</keyword>
<dbReference type="SUPFAM" id="SSF51604">
    <property type="entry name" value="Enolase C-terminal domain-like"/>
    <property type="match status" value="1"/>
</dbReference>
<feature type="binding site" evidence="12">
    <location>
        <position position="336"/>
    </location>
    <ligand>
        <name>(2R)-2-phosphoglycerate</name>
        <dbReference type="ChEBI" id="CHEBI:58289"/>
    </ligand>
</feature>
<feature type="binding site" evidence="12">
    <location>
        <position position="365"/>
    </location>
    <ligand>
        <name>(2R)-2-phosphoglycerate</name>
        <dbReference type="ChEBI" id="CHEBI:58289"/>
    </ligand>
</feature>
<evidence type="ECO:0000256" key="4">
    <source>
        <dbReference type="ARBA" id="ARBA00017068"/>
    </source>
</evidence>
<evidence type="ECO:0000313" key="19">
    <source>
        <dbReference type="Proteomes" id="UP000244016"/>
    </source>
</evidence>
<dbReference type="InterPro" id="IPR029017">
    <property type="entry name" value="Enolase-like_N"/>
</dbReference>
<accession>A0A2T5G3Z2</accession>
<feature type="active site" description="Proton acceptor" evidence="12 13">
    <location>
        <position position="336"/>
    </location>
</feature>
<dbReference type="Pfam" id="PF00113">
    <property type="entry name" value="Enolase_C"/>
    <property type="match status" value="1"/>
</dbReference>
<gene>
    <name evidence="12" type="primary">eno</name>
    <name evidence="18" type="ORF">BLITH_1445</name>
</gene>
<keyword evidence="7 12" id="KW-0479">Metal-binding</keyword>
<feature type="binding site" evidence="12 15">
    <location>
        <position position="284"/>
    </location>
    <ligand>
        <name>Mg(2+)</name>
        <dbReference type="ChEBI" id="CHEBI:18420"/>
    </ligand>
</feature>
<feature type="binding site" evidence="14">
    <location>
        <position position="284"/>
    </location>
    <ligand>
        <name>substrate</name>
    </ligand>
</feature>
<dbReference type="PROSITE" id="PS00164">
    <property type="entry name" value="ENOLASE"/>
    <property type="match status" value="1"/>
</dbReference>
<feature type="binding site" evidence="12">
    <location>
        <position position="366"/>
    </location>
    <ligand>
        <name>(2R)-2-phosphoglycerate</name>
        <dbReference type="ChEBI" id="CHEBI:58289"/>
    </ligand>
</feature>
<feature type="domain" description="Enolase C-terminal TIM barrel" evidence="16">
    <location>
        <begin position="138"/>
        <end position="422"/>
    </location>
</feature>
<dbReference type="InterPro" id="IPR000941">
    <property type="entry name" value="Enolase"/>
</dbReference>
<dbReference type="Proteomes" id="UP000244016">
    <property type="component" value="Unassembled WGS sequence"/>
</dbReference>
<feature type="binding site" evidence="12 15">
    <location>
        <position position="311"/>
    </location>
    <ligand>
        <name>Mg(2+)</name>
        <dbReference type="ChEBI" id="CHEBI:18420"/>
    </ligand>
</feature>
<evidence type="ECO:0000256" key="15">
    <source>
        <dbReference type="PIRSR" id="PIRSR001400-3"/>
    </source>
</evidence>
<evidence type="ECO:0000256" key="8">
    <source>
        <dbReference type="ARBA" id="ARBA00022842"/>
    </source>
</evidence>
<dbReference type="PANTHER" id="PTHR11902">
    <property type="entry name" value="ENOLASE"/>
    <property type="match status" value="1"/>
</dbReference>
<dbReference type="SFLD" id="SFLDF00002">
    <property type="entry name" value="enolase"/>
    <property type="match status" value="1"/>
</dbReference>
<dbReference type="GO" id="GO:0009986">
    <property type="term" value="C:cell surface"/>
    <property type="evidence" value="ECO:0007669"/>
    <property type="project" value="UniProtKB-SubCell"/>
</dbReference>
<evidence type="ECO:0000259" key="16">
    <source>
        <dbReference type="SMART" id="SM01192"/>
    </source>
</evidence>
<dbReference type="AlphaFoldDB" id="A0A2T5G3Z2"/>
<reference evidence="18 19" key="1">
    <citation type="submission" date="2017-08" db="EMBL/GenBank/DDBJ databases">
        <title>Burning lignite coal seam in the remote Altai Mountains harbors a hydrogen-driven thermophilic microbial community.</title>
        <authorList>
            <person name="Kadnikov V.V."/>
            <person name="Mardanov A.V."/>
            <person name="Ivasenko D."/>
            <person name="Beletsky A.V."/>
            <person name="Karnachuk O.V."/>
            <person name="Ravin N.V."/>
        </authorList>
    </citation>
    <scope>NUCLEOTIDE SEQUENCE [LARGE SCALE GENOMIC DNA]</scope>
    <source>
        <strain evidence="18">AL31</strain>
    </source>
</reference>
<comment type="similarity">
    <text evidence="2 12">Belongs to the enolase family.</text>
</comment>
<dbReference type="InterPro" id="IPR036849">
    <property type="entry name" value="Enolase-like_C_sf"/>
</dbReference>
<feature type="binding site" evidence="14">
    <location>
        <position position="311"/>
    </location>
    <ligand>
        <name>substrate</name>
    </ligand>
</feature>
<evidence type="ECO:0000256" key="14">
    <source>
        <dbReference type="PIRSR" id="PIRSR001400-2"/>
    </source>
</evidence>
<dbReference type="PIRSF" id="PIRSF001400">
    <property type="entry name" value="Enolase"/>
    <property type="match status" value="1"/>
</dbReference>
<evidence type="ECO:0000256" key="3">
    <source>
        <dbReference type="ARBA" id="ARBA00012058"/>
    </source>
</evidence>
<evidence type="ECO:0000259" key="17">
    <source>
        <dbReference type="SMART" id="SM01193"/>
    </source>
</evidence>
<comment type="catalytic activity">
    <reaction evidence="11">
        <text>(2R)-2-phosphoglycerate = phosphoenolpyruvate + H2O</text>
        <dbReference type="Rhea" id="RHEA:10164"/>
        <dbReference type="ChEBI" id="CHEBI:15377"/>
        <dbReference type="ChEBI" id="CHEBI:58289"/>
        <dbReference type="ChEBI" id="CHEBI:58702"/>
        <dbReference type="EC" id="4.2.1.11"/>
    </reaction>
    <physiologicalReaction direction="left-to-right" evidence="11">
        <dbReference type="Rhea" id="RHEA:10165"/>
    </physiologicalReaction>
</comment>
<keyword evidence="10 12" id="KW-0456">Lyase</keyword>
<dbReference type="GO" id="GO:0004634">
    <property type="term" value="F:phosphopyruvate hydratase activity"/>
    <property type="evidence" value="ECO:0007669"/>
    <property type="project" value="UniProtKB-UniRule"/>
</dbReference>
<evidence type="ECO:0000256" key="13">
    <source>
        <dbReference type="PIRSR" id="PIRSR001400-1"/>
    </source>
</evidence>
<feature type="binding site" evidence="14">
    <location>
        <position position="387"/>
    </location>
    <ligand>
        <name>substrate</name>
    </ligand>
</feature>
<feature type="binding site" evidence="12">
    <location>
        <position position="162"/>
    </location>
    <ligand>
        <name>(2R)-2-phosphoglycerate</name>
        <dbReference type="ChEBI" id="CHEBI:58289"/>
    </ligand>
</feature>
<feature type="binding site" evidence="14">
    <location>
        <position position="154"/>
    </location>
    <ligand>
        <name>substrate</name>
    </ligand>
</feature>
<evidence type="ECO:0000256" key="5">
    <source>
        <dbReference type="ARBA" id="ARBA00022490"/>
    </source>
</evidence>
<comment type="cofactor">
    <cofactor evidence="12">
        <name>Mg(2+)</name>
        <dbReference type="ChEBI" id="CHEBI:18420"/>
    </cofactor>
    <text evidence="12">Binds a second Mg(2+) ion via substrate during catalysis.</text>
</comment>
<dbReference type="InterPro" id="IPR020811">
    <property type="entry name" value="Enolase_N"/>
</dbReference>
<dbReference type="EC" id="4.2.1.11" evidence="3 12"/>
<dbReference type="PRINTS" id="PR00148">
    <property type="entry name" value="ENOLASE"/>
</dbReference>
<feature type="domain" description="Enolase N-terminal" evidence="17">
    <location>
        <begin position="4"/>
        <end position="133"/>
    </location>
</feature>
<dbReference type="HAMAP" id="MF_00318">
    <property type="entry name" value="Enolase"/>
    <property type="match status" value="1"/>
</dbReference>
<feature type="binding site" evidence="12 15">
    <location>
        <position position="241"/>
    </location>
    <ligand>
        <name>Mg(2+)</name>
        <dbReference type="ChEBI" id="CHEBI:18420"/>
    </ligand>
</feature>
<comment type="subcellular location">
    <subcellularLocation>
        <location evidence="12">Cytoplasm</location>
    </subcellularLocation>
    <subcellularLocation>
        <location evidence="12">Secreted</location>
    </subcellularLocation>
    <subcellularLocation>
        <location evidence="12">Cell surface</location>
    </subcellularLocation>
    <text evidence="12">Fractions of enolase are present in both the cytoplasm and on the cell surface.</text>
</comment>
<comment type="function">
    <text evidence="12">Catalyzes the reversible conversion of 2-phosphoglycerate (2-PG) into phosphoenolpyruvate (PEP). It is essential for the degradation of carbohydrates via glycolysis.</text>
</comment>
<dbReference type="FunFam" id="3.30.390.10:FF:000001">
    <property type="entry name" value="Enolase"/>
    <property type="match status" value="1"/>
</dbReference>
<keyword evidence="5 12" id="KW-0963">Cytoplasm</keyword>
<evidence type="ECO:0000256" key="11">
    <source>
        <dbReference type="ARBA" id="ARBA00048951"/>
    </source>
</evidence>
<dbReference type="SFLD" id="SFLDG00178">
    <property type="entry name" value="enolase"/>
    <property type="match status" value="1"/>
</dbReference>
<protein>
    <recommendedName>
        <fullName evidence="4 12">Enolase</fullName>
        <ecNumber evidence="3 12">4.2.1.11</ecNumber>
    </recommendedName>
    <alternativeName>
        <fullName evidence="12">2-phospho-D-glycerate hydro-lyase</fullName>
    </alternativeName>
    <alternativeName>
        <fullName evidence="12">2-phosphoglycerate dehydratase</fullName>
    </alternativeName>
</protein>
<dbReference type="GO" id="GO:0005576">
    <property type="term" value="C:extracellular region"/>
    <property type="evidence" value="ECO:0007669"/>
    <property type="project" value="UniProtKB-SubCell"/>
</dbReference>
<evidence type="ECO:0000256" key="1">
    <source>
        <dbReference type="ARBA" id="ARBA00005031"/>
    </source>
</evidence>
<dbReference type="PANTHER" id="PTHR11902:SF1">
    <property type="entry name" value="ENOLASE"/>
    <property type="match status" value="1"/>
</dbReference>
<evidence type="ECO:0000256" key="2">
    <source>
        <dbReference type="ARBA" id="ARBA00009604"/>
    </source>
</evidence>
<evidence type="ECO:0000256" key="9">
    <source>
        <dbReference type="ARBA" id="ARBA00023152"/>
    </source>
</evidence>
<dbReference type="CDD" id="cd03313">
    <property type="entry name" value="enolase"/>
    <property type="match status" value="1"/>
</dbReference>
<comment type="caution">
    <text evidence="18">The sequence shown here is derived from an EMBL/GenBank/DDBJ whole genome shotgun (WGS) entry which is preliminary data.</text>
</comment>
<sequence length="426" mass="45629">MSWIEQVVGREVLDSRGFPTVEVEVVLSSGARGRAIVPSGASTGAHEALELRDGGARYRGKGVLQAVDHVNSVIREALLGLDPLRQRDIDAVLVELDGTDNKSRLGANAILGASLAVAHAASEDLGIPLFAYLGGARARLLPVPLMNVLNGGKHADNALDVQEFMIAPVGAPTFREALRMGAEVFHALRDVLKSRGHSVNVGDEGGFAPALARTEEALELLVEAIERAGYRPGEDVLLAMDVAASELFRDGRYVFAGEGRSLTAEELVDVYADLVRRYPVFSIEDALAEDDWEGWAKLTSALGGRVQLVGDDLFVTNPARLEEGIRRQVANAVLVKVNQIGTLSETFDTLDIAARAGYRSILSHRSGETEDVTIAHLAVATGSGQIKTGAPSRTDRVAKYNELLRIEEHLGDAALYAGTLPPFRKS</sequence>
<keyword evidence="6 12" id="KW-0964">Secreted</keyword>
<feature type="binding site" evidence="14">
    <location>
        <position position="163"/>
    </location>
    <ligand>
        <name>substrate</name>
    </ligand>
</feature>
<dbReference type="GO" id="GO:0006096">
    <property type="term" value="P:glycolytic process"/>
    <property type="evidence" value="ECO:0007669"/>
    <property type="project" value="UniProtKB-UniRule"/>
</dbReference>
<keyword evidence="8 12" id="KW-0460">Magnesium</keyword>
<dbReference type="GO" id="GO:0000287">
    <property type="term" value="F:magnesium ion binding"/>
    <property type="evidence" value="ECO:0007669"/>
    <property type="project" value="UniProtKB-UniRule"/>
</dbReference>